<evidence type="ECO:0000259" key="1">
    <source>
        <dbReference type="Pfam" id="PF04480"/>
    </source>
</evidence>
<protein>
    <submittedName>
        <fullName evidence="2">Endonuclease domain-containing protein</fullName>
    </submittedName>
</protein>
<evidence type="ECO:0000313" key="3">
    <source>
        <dbReference type="Proteomes" id="UP000759273"/>
    </source>
</evidence>
<dbReference type="InterPro" id="IPR047216">
    <property type="entry name" value="Endonuclease_DUF559_bact"/>
</dbReference>
<keyword evidence="2" id="KW-0540">Nuclease</keyword>
<dbReference type="PANTHER" id="PTHR38590:SF1">
    <property type="entry name" value="BLL0828 PROTEIN"/>
    <property type="match status" value="1"/>
</dbReference>
<keyword evidence="2" id="KW-0378">Hydrolase</keyword>
<gene>
    <name evidence="2" type="ORF">KHY36_05080</name>
</gene>
<dbReference type="InterPro" id="IPR011335">
    <property type="entry name" value="Restrct_endonuc-II-like"/>
</dbReference>
<name>A0A943DG31_9FIRM</name>
<organism evidence="2 3">
    <name type="scientific">Subdoligranulum variabile</name>
    <dbReference type="NCBI Taxonomy" id="214851"/>
    <lineage>
        <taxon>Bacteria</taxon>
        <taxon>Bacillati</taxon>
        <taxon>Bacillota</taxon>
        <taxon>Clostridia</taxon>
        <taxon>Eubacteriales</taxon>
        <taxon>Oscillospiraceae</taxon>
        <taxon>Subdoligranulum</taxon>
    </lineage>
</organism>
<dbReference type="AlphaFoldDB" id="A0A943DG31"/>
<keyword evidence="2" id="KW-0255">Endonuclease</keyword>
<dbReference type="GO" id="GO:0004519">
    <property type="term" value="F:endonuclease activity"/>
    <property type="evidence" value="ECO:0007669"/>
    <property type="project" value="UniProtKB-KW"/>
</dbReference>
<dbReference type="CDD" id="cd01038">
    <property type="entry name" value="Endonuclease_DUF559"/>
    <property type="match status" value="1"/>
</dbReference>
<dbReference type="PANTHER" id="PTHR38590">
    <property type="entry name" value="BLL0828 PROTEIN"/>
    <property type="match status" value="1"/>
</dbReference>
<comment type="caution">
    <text evidence="2">The sequence shown here is derived from an EMBL/GenBank/DDBJ whole genome shotgun (WGS) entry which is preliminary data.</text>
</comment>
<dbReference type="Proteomes" id="UP000759273">
    <property type="component" value="Unassembled WGS sequence"/>
</dbReference>
<dbReference type="Pfam" id="PF04480">
    <property type="entry name" value="DUF559"/>
    <property type="match status" value="1"/>
</dbReference>
<sequence>MKGIKTINPLRKNARTLRKEMTRQERHLWYDFLKNLPQTVHRQKMIGNFIVDFYIPSCKLVIELDGAQHTEPQAAEYDAHRTAYLQSIGCRVLRYGNNKLDTNFAGV</sequence>
<proteinExistence type="predicted"/>
<dbReference type="SUPFAM" id="SSF52980">
    <property type="entry name" value="Restriction endonuclease-like"/>
    <property type="match status" value="1"/>
</dbReference>
<dbReference type="InterPro" id="IPR007569">
    <property type="entry name" value="DUF559"/>
</dbReference>
<dbReference type="Gene3D" id="3.40.960.10">
    <property type="entry name" value="VSR Endonuclease"/>
    <property type="match status" value="1"/>
</dbReference>
<reference evidence="2" key="1">
    <citation type="submission" date="2021-02" db="EMBL/GenBank/DDBJ databases">
        <title>Infant gut strain persistence is associated with maternal origin, phylogeny, and functional potential including surface adhesion and iron acquisition.</title>
        <authorList>
            <person name="Lou Y.C."/>
        </authorList>
    </citation>
    <scope>NUCLEOTIDE SEQUENCE</scope>
    <source>
        <strain evidence="2">L3_101_000M1_dasL3_101_000M1_concoct_87</strain>
    </source>
</reference>
<accession>A0A943DG31</accession>
<evidence type="ECO:0000313" key="2">
    <source>
        <dbReference type="EMBL" id="MBS5331888.1"/>
    </source>
</evidence>
<feature type="domain" description="DUF559" evidence="1">
    <location>
        <begin position="10"/>
        <end position="105"/>
    </location>
</feature>
<dbReference type="EMBL" id="JAGZGG010000008">
    <property type="protein sequence ID" value="MBS5331888.1"/>
    <property type="molecule type" value="Genomic_DNA"/>
</dbReference>